<accession>A0A1Z5KEE9</accession>
<dbReference type="AlphaFoldDB" id="A0A1Z5KEE9"/>
<feature type="compositionally biased region" description="Low complexity" evidence="1">
    <location>
        <begin position="541"/>
        <end position="580"/>
    </location>
</feature>
<name>A0A1Z5KEE9_FISSO</name>
<evidence type="ECO:0000313" key="2">
    <source>
        <dbReference type="EMBL" id="GAX24328.1"/>
    </source>
</evidence>
<evidence type="ECO:0000313" key="3">
    <source>
        <dbReference type="Proteomes" id="UP000198406"/>
    </source>
</evidence>
<reference evidence="2 3" key="1">
    <citation type="journal article" date="2015" name="Plant Cell">
        <title>Oil accumulation by the oleaginous diatom Fistulifera solaris as revealed by the genome and transcriptome.</title>
        <authorList>
            <person name="Tanaka T."/>
            <person name="Maeda Y."/>
            <person name="Veluchamy A."/>
            <person name="Tanaka M."/>
            <person name="Abida H."/>
            <person name="Marechal E."/>
            <person name="Bowler C."/>
            <person name="Muto M."/>
            <person name="Sunaga Y."/>
            <person name="Tanaka M."/>
            <person name="Yoshino T."/>
            <person name="Taniguchi T."/>
            <person name="Fukuda Y."/>
            <person name="Nemoto M."/>
            <person name="Matsumoto M."/>
            <person name="Wong P.S."/>
            <person name="Aburatani S."/>
            <person name="Fujibuchi W."/>
        </authorList>
    </citation>
    <scope>NUCLEOTIDE SEQUENCE [LARGE SCALE GENOMIC DNA]</scope>
    <source>
        <strain evidence="2 3">JPCC DA0580</strain>
    </source>
</reference>
<feature type="compositionally biased region" description="Low complexity" evidence="1">
    <location>
        <begin position="345"/>
        <end position="361"/>
    </location>
</feature>
<organism evidence="2 3">
    <name type="scientific">Fistulifera solaris</name>
    <name type="common">Oleaginous diatom</name>
    <dbReference type="NCBI Taxonomy" id="1519565"/>
    <lineage>
        <taxon>Eukaryota</taxon>
        <taxon>Sar</taxon>
        <taxon>Stramenopiles</taxon>
        <taxon>Ochrophyta</taxon>
        <taxon>Bacillariophyta</taxon>
        <taxon>Bacillariophyceae</taxon>
        <taxon>Bacillariophycidae</taxon>
        <taxon>Naviculales</taxon>
        <taxon>Naviculaceae</taxon>
        <taxon>Fistulifera</taxon>
    </lineage>
</organism>
<dbReference type="InParanoid" id="A0A1Z5KEE9"/>
<sequence length="644" mass="68246">MSGRVPVVYQIDFTAVAAGKRVASSKRRVRWRFGFANMSALSNGEVGTACRGEEHDVTLIWSLTSGKRTILFDGHEVHFSIGRMGIFDHSWTIKNNHVLKVIAHASPPLSPTPGFRQYDFFVDGQSFFSFPKVYRLGMAANDPRAVATSIPMAEPRRSTFVGSERITSLEMPTNPDEEEAYLQEAIRQSLEDDQVKTGGGGDLLDLGSDTAPAQPPVALPHSTNTAWGGTLANTVFIGAPVPALPSSTSDPWSTAITPVPNAAFPWAASPTPAIAATEPWGAPPPPAPPTVSADSWGAAPVPAPVVGDPWGSTMTPLQPQTTPVNPYAKTPSTNGFPYGSQSYDSSQYPPASNAPAPSAQNGGLNQYSQPLSGQPSYTQSAAAPYNSQTPVPSGTWTAPPAISTSYDNPEVPSSVTPLAQQTPSSLGFGSPAPTFSGFSPSPVKQQPPPAQEQAPSYPPNGQSDLGASAETKPVSLFDQTFAKLANVDSFSLTSKKDEPAANPFASTSISDNRSLANIQKTKAPPSKEIMKSYQPSSMVVSSQQNSYGSQYGIQQGGQEALGSYGQQQQPVYGQPNQQSQYGQPISVPQYGQAPATGQFHYGQPAPVPGYAQQPPYGQQQPQFAQQPGAYGQQPPFVQQQGFNF</sequence>
<dbReference type="OrthoDB" id="72550at2759"/>
<comment type="caution">
    <text evidence="2">The sequence shown here is derived from an EMBL/GenBank/DDBJ whole genome shotgun (WGS) entry which is preliminary data.</text>
</comment>
<feature type="compositionally biased region" description="Polar residues" evidence="1">
    <location>
        <begin position="312"/>
        <end position="344"/>
    </location>
</feature>
<gene>
    <name evidence="2" type="ORF">FisN_4Lh445</name>
</gene>
<protein>
    <submittedName>
        <fullName evidence="2">Uncharacterized protein</fullName>
    </submittedName>
</protein>
<dbReference type="Proteomes" id="UP000198406">
    <property type="component" value="Unassembled WGS sequence"/>
</dbReference>
<feature type="compositionally biased region" description="Polar residues" evidence="1">
    <location>
        <begin position="504"/>
        <end position="520"/>
    </location>
</feature>
<feature type="region of interest" description="Disordered" evidence="1">
    <location>
        <begin position="491"/>
        <end position="644"/>
    </location>
</feature>
<feature type="compositionally biased region" description="Polar residues" evidence="1">
    <location>
        <begin position="362"/>
        <end position="427"/>
    </location>
</feature>
<dbReference type="EMBL" id="BDSP01000207">
    <property type="protein sequence ID" value="GAX24328.1"/>
    <property type="molecule type" value="Genomic_DNA"/>
</dbReference>
<proteinExistence type="predicted"/>
<feature type="region of interest" description="Disordered" evidence="1">
    <location>
        <begin position="274"/>
        <end position="472"/>
    </location>
</feature>
<keyword evidence="3" id="KW-1185">Reference proteome</keyword>
<feature type="compositionally biased region" description="Low complexity" evidence="1">
    <location>
        <begin position="602"/>
        <end position="644"/>
    </location>
</feature>
<evidence type="ECO:0000256" key="1">
    <source>
        <dbReference type="SAM" id="MobiDB-lite"/>
    </source>
</evidence>